<dbReference type="PANTHER" id="PTHR22055">
    <property type="entry name" value="28 KDA HEAT- AND ACID-STABLE PHOSPHOPROTEIN PDGF-ASSOCIATED PROTEIN"/>
    <property type="match status" value="1"/>
</dbReference>
<feature type="region of interest" description="Disordered" evidence="1">
    <location>
        <begin position="1"/>
        <end position="171"/>
    </location>
</feature>
<evidence type="ECO:0000256" key="1">
    <source>
        <dbReference type="SAM" id="MobiDB-lite"/>
    </source>
</evidence>
<feature type="compositionally biased region" description="Low complexity" evidence="1">
    <location>
        <begin position="136"/>
        <end position="147"/>
    </location>
</feature>
<feature type="region of interest" description="Disordered" evidence="1">
    <location>
        <begin position="200"/>
        <end position="250"/>
    </location>
</feature>
<dbReference type="OMA" id="NQMGLWR"/>
<dbReference type="OrthoDB" id="21120at2759"/>
<dbReference type="AlphaFoldDB" id="B8MNJ6"/>
<evidence type="ECO:0000259" key="2">
    <source>
        <dbReference type="Pfam" id="PF10252"/>
    </source>
</evidence>
<feature type="domain" description="Casein kinase substrate phosphoprotein PP28" evidence="2">
    <location>
        <begin position="125"/>
        <end position="214"/>
    </location>
</feature>
<keyword evidence="4" id="KW-1185">Reference proteome</keyword>
<proteinExistence type="predicted"/>
<dbReference type="VEuPathDB" id="FungiDB:TSTA_103120"/>
<protein>
    <recommendedName>
        <fullName evidence="2">Casein kinase substrate phosphoprotein PP28 domain-containing protein</fullName>
    </recommendedName>
</protein>
<dbReference type="InterPro" id="IPR019380">
    <property type="entry name" value="Casein_kinase_sb_PP28"/>
</dbReference>
<dbReference type="InParanoid" id="B8MNJ6"/>
<dbReference type="HOGENOM" id="CLU_068528_0_0_1"/>
<dbReference type="STRING" id="441959.B8MNJ6"/>
<gene>
    <name evidence="3" type="ORF">TSTA_103120</name>
</gene>
<accession>B8MNJ6</accession>
<dbReference type="Proteomes" id="UP000001745">
    <property type="component" value="Unassembled WGS sequence"/>
</dbReference>
<feature type="compositionally biased region" description="Basic and acidic residues" evidence="1">
    <location>
        <begin position="72"/>
        <end position="93"/>
    </location>
</feature>
<dbReference type="GeneID" id="8098802"/>
<name>B8MNJ6_TALSN</name>
<feature type="compositionally biased region" description="Acidic residues" evidence="1">
    <location>
        <begin position="43"/>
        <end position="65"/>
    </location>
</feature>
<sequence>MAPRGRGGKFSKPTRGGGKHFSRDVQPVDKDGNPLGMWRDPADEPSSEEEEDSSEEEFSEDDDDAPGPSRVAPEEMTREQRKAAAKAKKEAAIRKKNQQVAQPGDLPPTDSEDEDDDDNEDLPANPNHSAKSRSQARAALPADTAAAPERKPKTTEQLSRREREALEAQQARERYMKLHMEGKTDEARADMERLRLVRERREAEKARREAEKEEKEAQQKARQEEITEREMKLREAAMGKPRGGKKVSKK</sequence>
<dbReference type="Pfam" id="PF10252">
    <property type="entry name" value="PP28"/>
    <property type="match status" value="1"/>
</dbReference>
<evidence type="ECO:0000313" key="3">
    <source>
        <dbReference type="EMBL" id="EED14085.1"/>
    </source>
</evidence>
<feature type="compositionally biased region" description="Basic and acidic residues" evidence="1">
    <location>
        <begin position="148"/>
        <end position="171"/>
    </location>
</feature>
<feature type="compositionally biased region" description="Basic and acidic residues" evidence="1">
    <location>
        <begin position="200"/>
        <end position="237"/>
    </location>
</feature>
<dbReference type="eggNOG" id="KOG3375">
    <property type="taxonomic scope" value="Eukaryota"/>
</dbReference>
<feature type="compositionally biased region" description="Acidic residues" evidence="1">
    <location>
        <begin position="110"/>
        <end position="121"/>
    </location>
</feature>
<dbReference type="EMBL" id="EQ962658">
    <property type="protein sequence ID" value="EED14085.1"/>
    <property type="molecule type" value="Genomic_DNA"/>
</dbReference>
<evidence type="ECO:0000313" key="4">
    <source>
        <dbReference type="Proteomes" id="UP000001745"/>
    </source>
</evidence>
<dbReference type="InterPro" id="IPR039876">
    <property type="entry name" value="HAP28"/>
</dbReference>
<dbReference type="PhylomeDB" id="B8MNJ6"/>
<organism evidence="3 4">
    <name type="scientific">Talaromyces stipitatus (strain ATCC 10500 / CBS 375.48 / QM 6759 / NRRL 1006)</name>
    <name type="common">Penicillium stipitatum</name>
    <dbReference type="NCBI Taxonomy" id="441959"/>
    <lineage>
        <taxon>Eukaryota</taxon>
        <taxon>Fungi</taxon>
        <taxon>Dikarya</taxon>
        <taxon>Ascomycota</taxon>
        <taxon>Pezizomycotina</taxon>
        <taxon>Eurotiomycetes</taxon>
        <taxon>Eurotiomycetidae</taxon>
        <taxon>Eurotiales</taxon>
        <taxon>Trichocomaceae</taxon>
        <taxon>Talaromyces</taxon>
        <taxon>Talaromyces sect. Talaromyces</taxon>
    </lineage>
</organism>
<dbReference type="RefSeq" id="XP_002486323.1">
    <property type="nucleotide sequence ID" value="XM_002486278.1"/>
</dbReference>
<feature type="compositionally biased region" description="Basic and acidic residues" evidence="1">
    <location>
        <begin position="21"/>
        <end position="32"/>
    </location>
</feature>
<reference evidence="4" key="1">
    <citation type="journal article" date="2015" name="Genome Announc.">
        <title>Genome sequence of the AIDS-associated pathogen Penicillium marneffei (ATCC18224) and its near taxonomic relative Talaromyces stipitatus (ATCC10500).</title>
        <authorList>
            <person name="Nierman W.C."/>
            <person name="Fedorova-Abrams N.D."/>
            <person name="Andrianopoulos A."/>
        </authorList>
    </citation>
    <scope>NUCLEOTIDE SEQUENCE [LARGE SCALE GENOMIC DNA]</scope>
    <source>
        <strain evidence="4">ATCC 10500 / CBS 375.48 / QM 6759 / NRRL 1006</strain>
    </source>
</reference>